<keyword evidence="1" id="KW-0449">Lipoprotein</keyword>
<gene>
    <name evidence="1" type="ORF">OM944_17780</name>
</gene>
<protein>
    <submittedName>
        <fullName evidence="1">Gliding motility lipoprotein GldH</fullName>
    </submittedName>
</protein>
<evidence type="ECO:0000313" key="2">
    <source>
        <dbReference type="Proteomes" id="UP001163156"/>
    </source>
</evidence>
<dbReference type="PROSITE" id="PS51257">
    <property type="entry name" value="PROKAR_LIPOPROTEIN"/>
    <property type="match status" value="1"/>
</dbReference>
<dbReference type="InterPro" id="IPR020018">
    <property type="entry name" value="Motility-assoc_lipoprot_GldH"/>
</dbReference>
<proteinExistence type="predicted"/>
<dbReference type="RefSeq" id="WP_264808995.1">
    <property type="nucleotide sequence ID" value="NZ_CP110226.1"/>
</dbReference>
<reference evidence="1" key="1">
    <citation type="submission" date="2022-10" db="EMBL/GenBank/DDBJ databases">
        <title>Algoriphagus sp. a novel bacteria isolate from halophytes salicornia europaea.</title>
        <authorList>
            <person name="Peng Y."/>
            <person name="Jiang L."/>
            <person name="Lee J."/>
        </authorList>
    </citation>
    <scope>NUCLEOTIDE SEQUENCE</scope>
    <source>
        <strain evidence="1">TR-M5</strain>
    </source>
</reference>
<sequence length="150" mass="16858">MSKRLLLGVALLVGITSCTDERIYEDFQTIPSQNWGTQDSLTFDLGETKLTNSPNLIAVKYNEDYAFTNCYLRIISRDSSQVILENKLVNLILFDPKSGEPLGEGFGSVYTRYDTLPFQLNPATKTVTLLQYMRQDKLPGVEAVGLKIIK</sequence>
<dbReference type="NCBIfam" id="TIGR03511">
    <property type="entry name" value="GldH_lipo"/>
    <property type="match status" value="1"/>
</dbReference>
<evidence type="ECO:0000313" key="1">
    <source>
        <dbReference type="EMBL" id="UZD22493.1"/>
    </source>
</evidence>
<keyword evidence="2" id="KW-1185">Reference proteome</keyword>
<organism evidence="1 2">
    <name type="scientific">Algoriphagus halophytocola</name>
    <dbReference type="NCBI Taxonomy" id="2991499"/>
    <lineage>
        <taxon>Bacteria</taxon>
        <taxon>Pseudomonadati</taxon>
        <taxon>Bacteroidota</taxon>
        <taxon>Cytophagia</taxon>
        <taxon>Cytophagales</taxon>
        <taxon>Cyclobacteriaceae</taxon>
        <taxon>Algoriphagus</taxon>
    </lineage>
</organism>
<dbReference type="Proteomes" id="UP001163156">
    <property type="component" value="Chromosome"/>
</dbReference>
<name>A0ABY6MF94_9BACT</name>
<dbReference type="Pfam" id="PF14109">
    <property type="entry name" value="GldH_lipo"/>
    <property type="match status" value="1"/>
</dbReference>
<accession>A0ABY6MF94</accession>
<dbReference type="EMBL" id="CP110226">
    <property type="protein sequence ID" value="UZD22493.1"/>
    <property type="molecule type" value="Genomic_DNA"/>
</dbReference>